<dbReference type="InterPro" id="IPR050330">
    <property type="entry name" value="Bact_OuterMem_StrucFunc"/>
</dbReference>
<dbReference type="SUPFAM" id="SSF103088">
    <property type="entry name" value="OmpA-like"/>
    <property type="match status" value="1"/>
</dbReference>
<evidence type="ECO:0000256" key="3">
    <source>
        <dbReference type="ARBA" id="ARBA00023237"/>
    </source>
</evidence>
<feature type="signal peptide" evidence="5">
    <location>
        <begin position="1"/>
        <end position="21"/>
    </location>
</feature>
<dbReference type="EMBL" id="JBHUHU010000001">
    <property type="protein sequence ID" value="MFD2098732.1"/>
    <property type="molecule type" value="Genomic_DNA"/>
</dbReference>
<name>A0ABW4XUN2_9FLAO</name>
<dbReference type="InterPro" id="IPR036737">
    <property type="entry name" value="OmpA-like_sf"/>
</dbReference>
<dbReference type="InterPro" id="IPR006665">
    <property type="entry name" value="OmpA-like"/>
</dbReference>
<evidence type="ECO:0000313" key="8">
    <source>
        <dbReference type="Proteomes" id="UP001597342"/>
    </source>
</evidence>
<dbReference type="Pfam" id="PF13620">
    <property type="entry name" value="CarboxypepD_reg"/>
    <property type="match status" value="1"/>
</dbReference>
<organism evidence="7 8">
    <name type="scientific">Flagellimonas iocasae</name>
    <dbReference type="NCBI Taxonomy" id="2055905"/>
    <lineage>
        <taxon>Bacteria</taxon>
        <taxon>Pseudomonadati</taxon>
        <taxon>Bacteroidota</taxon>
        <taxon>Flavobacteriia</taxon>
        <taxon>Flavobacteriales</taxon>
        <taxon>Flavobacteriaceae</taxon>
        <taxon>Flagellimonas</taxon>
    </lineage>
</organism>
<dbReference type="InterPro" id="IPR011990">
    <property type="entry name" value="TPR-like_helical_dom_sf"/>
</dbReference>
<dbReference type="RefSeq" id="WP_379829502.1">
    <property type="nucleotide sequence ID" value="NZ_JBHUHU010000001.1"/>
</dbReference>
<accession>A0ABW4XUN2</accession>
<reference evidence="8" key="1">
    <citation type="journal article" date="2019" name="Int. J. Syst. Evol. Microbiol.">
        <title>The Global Catalogue of Microorganisms (GCM) 10K type strain sequencing project: providing services to taxonomists for standard genome sequencing and annotation.</title>
        <authorList>
            <consortium name="The Broad Institute Genomics Platform"/>
            <consortium name="The Broad Institute Genome Sequencing Center for Infectious Disease"/>
            <person name="Wu L."/>
            <person name="Ma J."/>
        </authorList>
    </citation>
    <scope>NUCLEOTIDE SEQUENCE [LARGE SCALE GENOMIC DNA]</scope>
    <source>
        <strain evidence="8">JCM 3389</strain>
    </source>
</reference>
<dbReference type="Gene3D" id="3.30.1330.60">
    <property type="entry name" value="OmpA-like domain"/>
    <property type="match status" value="1"/>
</dbReference>
<evidence type="ECO:0000256" key="1">
    <source>
        <dbReference type="ARBA" id="ARBA00004442"/>
    </source>
</evidence>
<keyword evidence="2 4" id="KW-0472">Membrane</keyword>
<evidence type="ECO:0000259" key="6">
    <source>
        <dbReference type="PROSITE" id="PS51123"/>
    </source>
</evidence>
<protein>
    <submittedName>
        <fullName evidence="7">OmpA family protein</fullName>
    </submittedName>
</protein>
<dbReference type="InterPro" id="IPR011042">
    <property type="entry name" value="6-blade_b-propeller_TolB-like"/>
</dbReference>
<gene>
    <name evidence="7" type="ORF">ACFSJE_03030</name>
</gene>
<dbReference type="Pfam" id="PF00691">
    <property type="entry name" value="OmpA"/>
    <property type="match status" value="1"/>
</dbReference>
<dbReference type="PANTHER" id="PTHR30329:SF21">
    <property type="entry name" value="LIPOPROTEIN YIAD-RELATED"/>
    <property type="match status" value="1"/>
</dbReference>
<dbReference type="InterPro" id="IPR011659">
    <property type="entry name" value="WD40"/>
</dbReference>
<feature type="chain" id="PRO_5045615626" evidence="5">
    <location>
        <begin position="22"/>
        <end position="649"/>
    </location>
</feature>
<dbReference type="Gene3D" id="2.120.10.30">
    <property type="entry name" value="TolB, C-terminal domain"/>
    <property type="match status" value="1"/>
</dbReference>
<dbReference type="SUPFAM" id="SSF48452">
    <property type="entry name" value="TPR-like"/>
    <property type="match status" value="1"/>
</dbReference>
<comment type="caution">
    <text evidence="7">The sequence shown here is derived from an EMBL/GenBank/DDBJ whole genome shotgun (WGS) entry which is preliminary data.</text>
</comment>
<dbReference type="SUPFAM" id="SSF82171">
    <property type="entry name" value="DPP6 N-terminal domain-like"/>
    <property type="match status" value="1"/>
</dbReference>
<evidence type="ECO:0000313" key="7">
    <source>
        <dbReference type="EMBL" id="MFD2098732.1"/>
    </source>
</evidence>
<evidence type="ECO:0000256" key="2">
    <source>
        <dbReference type="ARBA" id="ARBA00023136"/>
    </source>
</evidence>
<dbReference type="Gene3D" id="2.60.40.1120">
    <property type="entry name" value="Carboxypeptidase-like, regulatory domain"/>
    <property type="match status" value="1"/>
</dbReference>
<comment type="subcellular location">
    <subcellularLocation>
        <location evidence="1">Cell outer membrane</location>
    </subcellularLocation>
</comment>
<evidence type="ECO:0000256" key="4">
    <source>
        <dbReference type="PROSITE-ProRule" id="PRU00473"/>
    </source>
</evidence>
<keyword evidence="8" id="KW-1185">Reference proteome</keyword>
<feature type="domain" description="OmpA-like" evidence="6">
    <location>
        <begin position="526"/>
        <end position="648"/>
    </location>
</feature>
<dbReference type="PRINTS" id="PR01021">
    <property type="entry name" value="OMPADOMAIN"/>
</dbReference>
<dbReference type="PANTHER" id="PTHR30329">
    <property type="entry name" value="STATOR ELEMENT OF FLAGELLAR MOTOR COMPLEX"/>
    <property type="match status" value="1"/>
</dbReference>
<evidence type="ECO:0000256" key="5">
    <source>
        <dbReference type="SAM" id="SignalP"/>
    </source>
</evidence>
<dbReference type="InterPro" id="IPR006664">
    <property type="entry name" value="OMP_bac"/>
</dbReference>
<dbReference type="Gene3D" id="1.25.40.10">
    <property type="entry name" value="Tetratricopeptide repeat domain"/>
    <property type="match status" value="1"/>
</dbReference>
<dbReference type="PROSITE" id="PS51123">
    <property type="entry name" value="OMPA_2"/>
    <property type="match status" value="1"/>
</dbReference>
<dbReference type="SUPFAM" id="SSF49478">
    <property type="entry name" value="Cna protein B-type domain"/>
    <property type="match status" value="1"/>
</dbReference>
<dbReference type="Proteomes" id="UP001597342">
    <property type="component" value="Unassembled WGS sequence"/>
</dbReference>
<proteinExistence type="predicted"/>
<dbReference type="CDD" id="cd07185">
    <property type="entry name" value="OmpA_C-like"/>
    <property type="match status" value="1"/>
</dbReference>
<keyword evidence="3" id="KW-0998">Cell outer membrane</keyword>
<dbReference type="Pfam" id="PF07676">
    <property type="entry name" value="PD40"/>
    <property type="match status" value="3"/>
</dbReference>
<sequence length="649" mass="73322">MPTKLLTGILCTVFLITSAFSQSSQVKKADEEFEAYAYIDAREIYLKVVENGYESAQICKKLGDTYYFNGEYVDAAKWYKKLVDNYAQQLEPEYYYRAAQTFKSIGEYHQSKMMMGEFASRSSTTNLAQNFMNGYPALDSLVDNESKKIEVVNITQGMSGSDFGPAFYQDKLVYASSSKNTEGSKIHNWSGLKYLDLYEAELDENYNLRNPTPLKGDINTPYHESTAAFTKDGNTVYFTRNNYINGRKKINEQRELTLKIYKAEKNKKGVWTSIRELPFNNNAYSVAHPALSPDEKRLYFSSNMKGTLGESDLWYVEIGENGSFGKPINLGPEINTEARETFPYISENNNLYFASDGHLGLGGLDIFVVSLDENGAFKKVANLKKPINSSKDDFGFIINEEKQIGFLSSNRSGNEGSASDDIYRFKKACSVEKIQGVITNAKTNDPLPEAQVTLLDEDNNIVAQTTSNSEGTYEFENITDCFKRYGIRGELSDHNYEPTETSILIAGDDPEMKVDLKLTPPDCAPNDLGCKLNLEPIYFDYGKYSIRSDAEVELAKILQAMKEYPELHIHIESHTDSRSSSSFNLRLSERRAQATLEWLVNNGISRNRLSAKGYGESQLLNHCTNGIRCSEEEHQLNRRSMFIITGVKK</sequence>
<keyword evidence="5" id="KW-0732">Signal</keyword>